<protein>
    <recommendedName>
        <fullName evidence="5">FAD/NAD(P)-binding domain-containing protein</fullName>
    </recommendedName>
</protein>
<keyword evidence="7" id="KW-1185">Reference proteome</keyword>
<dbReference type="EMBL" id="BPQH01000009">
    <property type="protein sequence ID" value="GJD50485.1"/>
    <property type="molecule type" value="Genomic_DNA"/>
</dbReference>
<dbReference type="SUPFAM" id="SSF51905">
    <property type="entry name" value="FAD/NAD(P)-binding domain"/>
    <property type="match status" value="2"/>
</dbReference>
<accession>A0ABQ4R0L1</accession>
<dbReference type="Gene3D" id="3.50.50.100">
    <property type="match status" value="1"/>
</dbReference>
<keyword evidence="2" id="KW-0285">Flavoprotein</keyword>
<keyword evidence="4" id="KW-0560">Oxidoreductase</keyword>
<evidence type="ECO:0000313" key="6">
    <source>
        <dbReference type="EMBL" id="GJD50485.1"/>
    </source>
</evidence>
<dbReference type="InterPro" id="IPR036188">
    <property type="entry name" value="FAD/NAD-bd_sf"/>
</dbReference>
<evidence type="ECO:0000313" key="7">
    <source>
        <dbReference type="Proteomes" id="UP001055167"/>
    </source>
</evidence>
<dbReference type="InterPro" id="IPR023753">
    <property type="entry name" value="FAD/NAD-binding_dom"/>
</dbReference>
<dbReference type="PANTHER" id="PTHR42913:SF9">
    <property type="entry name" value="SLR1591 PROTEIN"/>
    <property type="match status" value="1"/>
</dbReference>
<keyword evidence="3" id="KW-0274">FAD</keyword>
<evidence type="ECO:0000256" key="3">
    <source>
        <dbReference type="ARBA" id="ARBA00022827"/>
    </source>
</evidence>
<sequence length="389" mass="40581">MSLRRREGPGPRDVVLVGAGHAHVEVLRRFGLRPVPGVRLTLVTRARHTPYSGMLPGLVEGRYGFAQAHIATVPLARFAGARLIEDIATGLDPAGRMLLRAGGPPVPYDLVSLDVGSAPNAVPGAAAHALAVKPVDGFLSGLDALLARVRARGGGALAVVGAGAGGVELLLALERRLRGEMPAADLAFTLVSGASEVLPGGPDGLRRRLLAILEARGIAVATGAPVAAVESGRLILAQGGVLPADEVVWATRAAAPSWLARTGLLLDPEGFVGVDAHLRAWGRDDVFAAGDCAAFAGRPVPKAGVHAVRQGPVLADNIARRLAGRPLRRYRPQRGALVLIGTGDGRALGARSGLVVEGAWVWRWKQHVDARFMARYSTLPPRRRSAPEA</sequence>
<evidence type="ECO:0000256" key="1">
    <source>
        <dbReference type="ARBA" id="ARBA00001974"/>
    </source>
</evidence>
<dbReference type="RefSeq" id="WP_203236275.1">
    <property type="nucleotide sequence ID" value="NZ_BPQH01000009.1"/>
</dbReference>
<feature type="domain" description="FAD/NAD(P)-binding" evidence="5">
    <location>
        <begin position="13"/>
        <end position="311"/>
    </location>
</feature>
<dbReference type="InterPro" id="IPR017584">
    <property type="entry name" value="Pyridine_nucleo_diS_OxRdtase_N"/>
</dbReference>
<dbReference type="PANTHER" id="PTHR42913">
    <property type="entry name" value="APOPTOSIS-INDUCING FACTOR 1"/>
    <property type="match status" value="1"/>
</dbReference>
<organism evidence="6 7">
    <name type="scientific">Methylobacterium crusticola</name>
    <dbReference type="NCBI Taxonomy" id="1697972"/>
    <lineage>
        <taxon>Bacteria</taxon>
        <taxon>Pseudomonadati</taxon>
        <taxon>Pseudomonadota</taxon>
        <taxon>Alphaproteobacteria</taxon>
        <taxon>Hyphomicrobiales</taxon>
        <taxon>Methylobacteriaceae</taxon>
        <taxon>Methylobacterium</taxon>
    </lineage>
</organism>
<comment type="caution">
    <text evidence="6">The sequence shown here is derived from an EMBL/GenBank/DDBJ whole genome shotgun (WGS) entry which is preliminary data.</text>
</comment>
<reference evidence="6" key="1">
    <citation type="journal article" date="2021" name="Front. Microbiol.">
        <title>Comprehensive Comparative Genomics and Phenotyping of Methylobacterium Species.</title>
        <authorList>
            <person name="Alessa O."/>
            <person name="Ogura Y."/>
            <person name="Fujitani Y."/>
            <person name="Takami H."/>
            <person name="Hayashi T."/>
            <person name="Sahin N."/>
            <person name="Tani A."/>
        </authorList>
    </citation>
    <scope>NUCLEOTIDE SEQUENCE</scope>
    <source>
        <strain evidence="6">KCTC 52305</strain>
    </source>
</reference>
<proteinExistence type="predicted"/>
<dbReference type="InterPro" id="IPR051169">
    <property type="entry name" value="NADH-Q_oxidoreductase"/>
</dbReference>
<name>A0ABQ4R0L1_9HYPH</name>
<gene>
    <name evidence="6" type="ORF">OPKNFCMD_3227</name>
</gene>
<evidence type="ECO:0000259" key="5">
    <source>
        <dbReference type="Pfam" id="PF07992"/>
    </source>
</evidence>
<reference evidence="6" key="2">
    <citation type="submission" date="2021-08" db="EMBL/GenBank/DDBJ databases">
        <authorList>
            <person name="Tani A."/>
            <person name="Ola A."/>
            <person name="Ogura Y."/>
            <person name="Katsura K."/>
            <person name="Hayashi T."/>
        </authorList>
    </citation>
    <scope>NUCLEOTIDE SEQUENCE</scope>
    <source>
        <strain evidence="6">KCTC 52305</strain>
    </source>
</reference>
<evidence type="ECO:0000256" key="2">
    <source>
        <dbReference type="ARBA" id="ARBA00022630"/>
    </source>
</evidence>
<dbReference type="NCBIfam" id="TIGR03169">
    <property type="entry name" value="Nterm_to_SelD"/>
    <property type="match status" value="1"/>
</dbReference>
<evidence type="ECO:0000256" key="4">
    <source>
        <dbReference type="ARBA" id="ARBA00023002"/>
    </source>
</evidence>
<dbReference type="Pfam" id="PF07992">
    <property type="entry name" value="Pyr_redox_2"/>
    <property type="match status" value="1"/>
</dbReference>
<dbReference type="Proteomes" id="UP001055167">
    <property type="component" value="Unassembled WGS sequence"/>
</dbReference>
<comment type="cofactor">
    <cofactor evidence="1">
        <name>FAD</name>
        <dbReference type="ChEBI" id="CHEBI:57692"/>
    </cofactor>
</comment>